<dbReference type="Proteomes" id="UP000177360">
    <property type="component" value="Unassembled WGS sequence"/>
</dbReference>
<organism evidence="2 3">
    <name type="scientific">Candidatus Nealsonbacteria bacterium RIFCSPHIGHO2_01_FULL_38_55</name>
    <dbReference type="NCBI Taxonomy" id="1801664"/>
    <lineage>
        <taxon>Bacteria</taxon>
        <taxon>Candidatus Nealsoniibacteriota</taxon>
    </lineage>
</organism>
<evidence type="ECO:0000313" key="2">
    <source>
        <dbReference type="EMBL" id="OGZ19393.1"/>
    </source>
</evidence>
<evidence type="ECO:0000313" key="3">
    <source>
        <dbReference type="Proteomes" id="UP000177360"/>
    </source>
</evidence>
<proteinExistence type="predicted"/>
<gene>
    <name evidence="2" type="ORF">A2626_03210</name>
</gene>
<dbReference type="AlphaFoldDB" id="A0A1G2E0Q9"/>
<evidence type="ECO:0000256" key="1">
    <source>
        <dbReference type="SAM" id="Phobius"/>
    </source>
</evidence>
<feature type="transmembrane region" description="Helical" evidence="1">
    <location>
        <begin position="20"/>
        <end position="39"/>
    </location>
</feature>
<keyword evidence="1" id="KW-1133">Transmembrane helix</keyword>
<comment type="caution">
    <text evidence="2">The sequence shown here is derived from an EMBL/GenBank/DDBJ whole genome shotgun (WGS) entry which is preliminary data.</text>
</comment>
<dbReference type="EMBL" id="MHLZ01000034">
    <property type="protein sequence ID" value="OGZ19393.1"/>
    <property type="molecule type" value="Genomic_DNA"/>
</dbReference>
<name>A0A1G2E0Q9_9BACT</name>
<accession>A0A1G2E0Q9</accession>
<keyword evidence="1" id="KW-0812">Transmembrane</keyword>
<protein>
    <submittedName>
        <fullName evidence="2">Uncharacterized protein</fullName>
    </submittedName>
</protein>
<keyword evidence="1" id="KW-0472">Membrane</keyword>
<reference evidence="2 3" key="1">
    <citation type="journal article" date="2016" name="Nat. Commun.">
        <title>Thousands of microbial genomes shed light on interconnected biogeochemical processes in an aquifer system.</title>
        <authorList>
            <person name="Anantharaman K."/>
            <person name="Brown C.T."/>
            <person name="Hug L.A."/>
            <person name="Sharon I."/>
            <person name="Castelle C.J."/>
            <person name="Probst A.J."/>
            <person name="Thomas B.C."/>
            <person name="Singh A."/>
            <person name="Wilkins M.J."/>
            <person name="Karaoz U."/>
            <person name="Brodie E.L."/>
            <person name="Williams K.H."/>
            <person name="Hubbard S.S."/>
            <person name="Banfield J.F."/>
        </authorList>
    </citation>
    <scope>NUCLEOTIDE SEQUENCE [LARGE SCALE GENOMIC DNA]</scope>
</reference>
<sequence>MKKSILRQPFSFRNKIFFNLLLFLGFSAIIGLSGLYIFLVNSEVKEKYGLREYEKKLSEISKENEKLEVSFLRVDSLDNAIVLLDGLGLEKAENVSYIKVVDSQVVVK</sequence>